<feature type="compositionally biased region" description="Polar residues" evidence="1">
    <location>
        <begin position="94"/>
        <end position="104"/>
    </location>
</feature>
<accession>A0A8B6GRK5</accession>
<protein>
    <submittedName>
        <fullName evidence="2">Uncharacterized protein</fullName>
    </submittedName>
</protein>
<feature type="compositionally biased region" description="Basic and acidic residues" evidence="1">
    <location>
        <begin position="23"/>
        <end position="34"/>
    </location>
</feature>
<dbReference type="EMBL" id="UYJE01008812">
    <property type="protein sequence ID" value="VDI67543.1"/>
    <property type="molecule type" value="Genomic_DNA"/>
</dbReference>
<dbReference type="Proteomes" id="UP000596742">
    <property type="component" value="Unassembled WGS sequence"/>
</dbReference>
<feature type="region of interest" description="Disordered" evidence="1">
    <location>
        <begin position="52"/>
        <end position="104"/>
    </location>
</feature>
<comment type="caution">
    <text evidence="2">The sequence shown here is derived from an EMBL/GenBank/DDBJ whole genome shotgun (WGS) entry which is preliminary data.</text>
</comment>
<feature type="compositionally biased region" description="Basic and acidic residues" evidence="1">
    <location>
        <begin position="52"/>
        <end position="61"/>
    </location>
</feature>
<proteinExistence type="predicted"/>
<dbReference type="AlphaFoldDB" id="A0A8B6GRK5"/>
<evidence type="ECO:0000313" key="2">
    <source>
        <dbReference type="EMBL" id="VDI67543.1"/>
    </source>
</evidence>
<organism evidence="2 3">
    <name type="scientific">Mytilus galloprovincialis</name>
    <name type="common">Mediterranean mussel</name>
    <dbReference type="NCBI Taxonomy" id="29158"/>
    <lineage>
        <taxon>Eukaryota</taxon>
        <taxon>Metazoa</taxon>
        <taxon>Spiralia</taxon>
        <taxon>Lophotrochozoa</taxon>
        <taxon>Mollusca</taxon>
        <taxon>Bivalvia</taxon>
        <taxon>Autobranchia</taxon>
        <taxon>Pteriomorphia</taxon>
        <taxon>Mytilida</taxon>
        <taxon>Mytiloidea</taxon>
        <taxon>Mytilidae</taxon>
        <taxon>Mytilinae</taxon>
        <taxon>Mytilus</taxon>
    </lineage>
</organism>
<evidence type="ECO:0000313" key="3">
    <source>
        <dbReference type="Proteomes" id="UP000596742"/>
    </source>
</evidence>
<name>A0A8B6GRK5_MYTGA</name>
<feature type="region of interest" description="Disordered" evidence="1">
    <location>
        <begin position="1"/>
        <end position="35"/>
    </location>
</feature>
<reference evidence="2" key="1">
    <citation type="submission" date="2018-11" db="EMBL/GenBank/DDBJ databases">
        <authorList>
            <person name="Alioto T."/>
            <person name="Alioto T."/>
        </authorList>
    </citation>
    <scope>NUCLEOTIDE SEQUENCE</scope>
</reference>
<dbReference type="OrthoDB" id="6209647at2759"/>
<gene>
    <name evidence="2" type="ORF">MGAL_10B043806</name>
</gene>
<keyword evidence="3" id="KW-1185">Reference proteome</keyword>
<evidence type="ECO:0000256" key="1">
    <source>
        <dbReference type="SAM" id="MobiDB-lite"/>
    </source>
</evidence>
<sequence length="104" mass="12050">MKRKSQSRSDVLYDQNCNMANNKDQEKKKCHMDETITSDPTAKVVAVELNKRLPQAKENKQDAIPSDDEDGYPELNLNPDEIEKRKRQRKENISKGNIQTNHPK</sequence>